<sequence length="147" mass="16228">MRGKKPRERERESFVGAARLDELLDDEQDLFGFRNTLRNVVRRQQYNNVNDDDEERNRYGPNWNWNRRVQWDNEVLLSPTQIGEVEGVSGSGRIGDHVERANSVETVSSRLRWPVEGGASGSGSGDGAIGVGVSGGEGVVKGDAARS</sequence>
<protein>
    <submittedName>
        <fullName evidence="2">Uncharacterized protein</fullName>
    </submittedName>
</protein>
<reference evidence="2 3" key="1">
    <citation type="submission" date="2024-11" db="EMBL/GenBank/DDBJ databases">
        <title>A near-complete genome assembly of Cinchona calisaya.</title>
        <authorList>
            <person name="Lian D.C."/>
            <person name="Zhao X.W."/>
            <person name="Wei L."/>
        </authorList>
    </citation>
    <scope>NUCLEOTIDE SEQUENCE [LARGE SCALE GENOMIC DNA]</scope>
    <source>
        <tissue evidence="2">Nenye</tissue>
    </source>
</reference>
<comment type="caution">
    <text evidence="2">The sequence shown here is derived from an EMBL/GenBank/DDBJ whole genome shotgun (WGS) entry which is preliminary data.</text>
</comment>
<dbReference type="Proteomes" id="UP001630127">
    <property type="component" value="Unassembled WGS sequence"/>
</dbReference>
<gene>
    <name evidence="2" type="ORF">ACH5RR_023517</name>
</gene>
<dbReference type="EMBL" id="JBJUIK010000010">
    <property type="protein sequence ID" value="KAL3516615.1"/>
    <property type="molecule type" value="Genomic_DNA"/>
</dbReference>
<organism evidence="2 3">
    <name type="scientific">Cinchona calisaya</name>
    <dbReference type="NCBI Taxonomy" id="153742"/>
    <lineage>
        <taxon>Eukaryota</taxon>
        <taxon>Viridiplantae</taxon>
        <taxon>Streptophyta</taxon>
        <taxon>Embryophyta</taxon>
        <taxon>Tracheophyta</taxon>
        <taxon>Spermatophyta</taxon>
        <taxon>Magnoliopsida</taxon>
        <taxon>eudicotyledons</taxon>
        <taxon>Gunneridae</taxon>
        <taxon>Pentapetalae</taxon>
        <taxon>asterids</taxon>
        <taxon>lamiids</taxon>
        <taxon>Gentianales</taxon>
        <taxon>Rubiaceae</taxon>
        <taxon>Cinchonoideae</taxon>
        <taxon>Cinchoneae</taxon>
        <taxon>Cinchona</taxon>
    </lineage>
</organism>
<accession>A0ABD2ZEC9</accession>
<proteinExistence type="predicted"/>
<evidence type="ECO:0000313" key="2">
    <source>
        <dbReference type="EMBL" id="KAL3516615.1"/>
    </source>
</evidence>
<evidence type="ECO:0000313" key="3">
    <source>
        <dbReference type="Proteomes" id="UP001630127"/>
    </source>
</evidence>
<name>A0ABD2ZEC9_9GENT</name>
<dbReference type="AlphaFoldDB" id="A0ABD2ZEC9"/>
<feature type="compositionally biased region" description="Gly residues" evidence="1">
    <location>
        <begin position="118"/>
        <end position="139"/>
    </location>
</feature>
<evidence type="ECO:0000256" key="1">
    <source>
        <dbReference type="SAM" id="MobiDB-lite"/>
    </source>
</evidence>
<keyword evidence="3" id="KW-1185">Reference proteome</keyword>
<feature type="region of interest" description="Disordered" evidence="1">
    <location>
        <begin position="113"/>
        <end position="147"/>
    </location>
</feature>